<reference evidence="2 3" key="1">
    <citation type="submission" date="2018-08" db="EMBL/GenBank/DDBJ databases">
        <title>Actinomadura jelena sp. nov., a novel Actinomycete isolated from soil in Chad.</title>
        <authorList>
            <person name="Shi L."/>
        </authorList>
    </citation>
    <scope>NUCLEOTIDE SEQUENCE [LARGE SCALE GENOMIC DNA]</scope>
    <source>
        <strain evidence="2 3">NEAU-G17</strain>
    </source>
</reference>
<keyword evidence="3" id="KW-1185">Reference proteome</keyword>
<protein>
    <submittedName>
        <fullName evidence="2">Histidine phosphatase family protein</fullName>
    </submittedName>
</protein>
<dbReference type="PANTHER" id="PTHR48100">
    <property type="entry name" value="BROAD-SPECIFICITY PHOSPHATASE YOR283W-RELATED"/>
    <property type="match status" value="1"/>
</dbReference>
<name>A0A372JEI0_9ACTN</name>
<dbReference type="SUPFAM" id="SSF53254">
    <property type="entry name" value="Phosphoglycerate mutase-like"/>
    <property type="match status" value="1"/>
</dbReference>
<dbReference type="Pfam" id="PF00300">
    <property type="entry name" value="His_Phos_1"/>
    <property type="match status" value="1"/>
</dbReference>
<evidence type="ECO:0000313" key="2">
    <source>
        <dbReference type="EMBL" id="RFU37788.1"/>
    </source>
</evidence>
<dbReference type="InterPro" id="IPR050275">
    <property type="entry name" value="PGM_Phosphatase"/>
</dbReference>
<dbReference type="CDD" id="cd07067">
    <property type="entry name" value="HP_PGM_like"/>
    <property type="match status" value="1"/>
</dbReference>
<dbReference type="GO" id="GO:0016791">
    <property type="term" value="F:phosphatase activity"/>
    <property type="evidence" value="ECO:0007669"/>
    <property type="project" value="TreeGrafter"/>
</dbReference>
<dbReference type="InterPro" id="IPR029033">
    <property type="entry name" value="His_PPase_superfam"/>
</dbReference>
<dbReference type="SMART" id="SM00855">
    <property type="entry name" value="PGAM"/>
    <property type="match status" value="1"/>
</dbReference>
<accession>A0A372JEI0</accession>
<gene>
    <name evidence="2" type="ORF">DZF91_31040</name>
</gene>
<evidence type="ECO:0000256" key="1">
    <source>
        <dbReference type="SAM" id="MobiDB-lite"/>
    </source>
</evidence>
<dbReference type="AlphaFoldDB" id="A0A372JEI0"/>
<proteinExistence type="predicted"/>
<dbReference type="Proteomes" id="UP000261811">
    <property type="component" value="Unassembled WGS sequence"/>
</dbReference>
<dbReference type="InterPro" id="IPR001345">
    <property type="entry name" value="PG/BPGM_mutase_AS"/>
</dbReference>
<dbReference type="InterPro" id="IPR013078">
    <property type="entry name" value="His_Pase_superF_clade-1"/>
</dbReference>
<organism evidence="2 3">
    <name type="scientific">Actinomadura logoneensis</name>
    <dbReference type="NCBI Taxonomy" id="2293572"/>
    <lineage>
        <taxon>Bacteria</taxon>
        <taxon>Bacillati</taxon>
        <taxon>Actinomycetota</taxon>
        <taxon>Actinomycetes</taxon>
        <taxon>Streptosporangiales</taxon>
        <taxon>Thermomonosporaceae</taxon>
        <taxon>Actinomadura</taxon>
    </lineage>
</organism>
<feature type="region of interest" description="Disordered" evidence="1">
    <location>
        <begin position="35"/>
        <end position="57"/>
    </location>
</feature>
<dbReference type="EMBL" id="QURH01000920">
    <property type="protein sequence ID" value="RFU37788.1"/>
    <property type="molecule type" value="Genomic_DNA"/>
</dbReference>
<dbReference type="PROSITE" id="PS00175">
    <property type="entry name" value="PG_MUTASE"/>
    <property type="match status" value="1"/>
</dbReference>
<comment type="caution">
    <text evidence="2">The sequence shown here is derived from an EMBL/GenBank/DDBJ whole genome shotgun (WGS) entry which is preliminary data.</text>
</comment>
<sequence>MRLIIPLGRYDSLVRVTETESAPRRVWLIRHGESESNAGLPTDGPAAAPLTPSGRRQAERVASAFSAAPSLIVSSPFVRARETAAPTRARFPDVPYEEWPVQEFTFLGALHGPNTTNEQRRPHAEAYWASPDPARVLGGDGETFRALVARARTMLDTLAARPEPGLIAVFTHGLFMRAAMWTLLTGVTDPTAGQMAAFHRFAEVGRTPNGTIVELRPGPPDLFTITFGTAEQGAVPPAAEAVEDAASHA</sequence>
<dbReference type="OrthoDB" id="5449373at2"/>
<dbReference type="Gene3D" id="3.40.50.1240">
    <property type="entry name" value="Phosphoglycerate mutase-like"/>
    <property type="match status" value="1"/>
</dbReference>
<evidence type="ECO:0000313" key="3">
    <source>
        <dbReference type="Proteomes" id="UP000261811"/>
    </source>
</evidence>